<dbReference type="InterPro" id="IPR001466">
    <property type="entry name" value="Beta-lactam-related"/>
</dbReference>
<dbReference type="PANTHER" id="PTHR43319:SF3">
    <property type="entry name" value="BETA-LACTAMASE-RELATED DOMAIN-CONTAINING PROTEIN"/>
    <property type="match status" value="1"/>
</dbReference>
<comment type="caution">
    <text evidence="3">The sequence shown here is derived from an EMBL/GenBank/DDBJ whole genome shotgun (WGS) entry which is preliminary data.</text>
</comment>
<dbReference type="SUPFAM" id="SSF56601">
    <property type="entry name" value="beta-lactamase/transpeptidase-like"/>
    <property type="match status" value="1"/>
</dbReference>
<dbReference type="Pfam" id="PF00144">
    <property type="entry name" value="Beta-lactamase"/>
    <property type="match status" value="1"/>
</dbReference>
<gene>
    <name evidence="3" type="ORF">PoB_006591200</name>
</gene>
<dbReference type="Proteomes" id="UP000735302">
    <property type="component" value="Unassembled WGS sequence"/>
</dbReference>
<evidence type="ECO:0000259" key="2">
    <source>
        <dbReference type="Pfam" id="PF00144"/>
    </source>
</evidence>
<protein>
    <submittedName>
        <fullName evidence="3">Beta-lactamase domain-containing protein 2-like</fullName>
    </submittedName>
</protein>
<dbReference type="EMBL" id="BLXT01007492">
    <property type="protein sequence ID" value="GFO39407.1"/>
    <property type="molecule type" value="Genomic_DNA"/>
</dbReference>
<accession>A0AAV4D5C9</accession>
<feature type="region of interest" description="Disordered" evidence="1">
    <location>
        <begin position="380"/>
        <end position="429"/>
    </location>
</feature>
<dbReference type="Gene3D" id="3.40.710.10">
    <property type="entry name" value="DD-peptidase/beta-lactamase superfamily"/>
    <property type="match status" value="1"/>
</dbReference>
<feature type="domain" description="Beta-lactamase-related" evidence="2">
    <location>
        <begin position="24"/>
        <end position="373"/>
    </location>
</feature>
<dbReference type="AlphaFoldDB" id="A0AAV4D5C9"/>
<proteinExistence type="predicted"/>
<keyword evidence="4" id="KW-1185">Reference proteome</keyword>
<reference evidence="3 4" key="1">
    <citation type="journal article" date="2021" name="Elife">
        <title>Chloroplast acquisition without the gene transfer in kleptoplastic sea slugs, Plakobranchus ocellatus.</title>
        <authorList>
            <person name="Maeda T."/>
            <person name="Takahashi S."/>
            <person name="Yoshida T."/>
            <person name="Shimamura S."/>
            <person name="Takaki Y."/>
            <person name="Nagai Y."/>
            <person name="Toyoda A."/>
            <person name="Suzuki Y."/>
            <person name="Arimoto A."/>
            <person name="Ishii H."/>
            <person name="Satoh N."/>
            <person name="Nishiyama T."/>
            <person name="Hasebe M."/>
            <person name="Maruyama T."/>
            <person name="Minagawa J."/>
            <person name="Obokata J."/>
            <person name="Shigenobu S."/>
        </authorList>
    </citation>
    <scope>NUCLEOTIDE SEQUENCE [LARGE SCALE GENOMIC DNA]</scope>
</reference>
<name>A0AAV4D5C9_9GAST</name>
<dbReference type="PANTHER" id="PTHR43319">
    <property type="entry name" value="BETA-LACTAMASE-RELATED"/>
    <property type="match status" value="1"/>
</dbReference>
<sequence length="429" mass="48276">MSKLRFPKPTGFVAPGFERVLQIFRENYENGMEKGSSFAAYYKGQPVVNLWGGLADWEVKREWKEDTMGLFYSTTKFMAAITIAHLVERNLLTYEEKVSKYWPEFGQNGKENITVEELLAYRAGLSILSNDFYCSWIRDDPQRLHDMLVKQKPLWPPGTAHGYHMYTIGLYLNELVKQVDVKGRTLSKYFDDEIAQPIGIDFYIGVPKSLYYRVARLEPVPVDKVKYMQALASSKGDAQMLQKALYQLKDWSSIRALNNPDFLELPVPSSHGAGTALAVAKLMGILANGGQHEGKTVLSPASILKLQEPLSYGIDLFSGFGDIYGRGSWLIPIVEGEQNWYMYGHAGFGDQMGAADPHYKTGFAYTTNRVDPMLTLVKDRSMNKEDEDEGSLVDDVGVETDDESDVNFDVEEGEVDGLHLDSSDDDESE</sequence>
<dbReference type="InterPro" id="IPR052907">
    <property type="entry name" value="Beta-lactamase/esterase"/>
</dbReference>
<evidence type="ECO:0000313" key="3">
    <source>
        <dbReference type="EMBL" id="GFO39407.1"/>
    </source>
</evidence>
<feature type="compositionally biased region" description="Acidic residues" evidence="1">
    <location>
        <begin position="385"/>
        <end position="415"/>
    </location>
</feature>
<organism evidence="3 4">
    <name type="scientific">Plakobranchus ocellatus</name>
    <dbReference type="NCBI Taxonomy" id="259542"/>
    <lineage>
        <taxon>Eukaryota</taxon>
        <taxon>Metazoa</taxon>
        <taxon>Spiralia</taxon>
        <taxon>Lophotrochozoa</taxon>
        <taxon>Mollusca</taxon>
        <taxon>Gastropoda</taxon>
        <taxon>Heterobranchia</taxon>
        <taxon>Euthyneura</taxon>
        <taxon>Panpulmonata</taxon>
        <taxon>Sacoglossa</taxon>
        <taxon>Placobranchoidea</taxon>
        <taxon>Plakobranchidae</taxon>
        <taxon>Plakobranchus</taxon>
    </lineage>
</organism>
<evidence type="ECO:0000313" key="4">
    <source>
        <dbReference type="Proteomes" id="UP000735302"/>
    </source>
</evidence>
<evidence type="ECO:0000256" key="1">
    <source>
        <dbReference type="SAM" id="MobiDB-lite"/>
    </source>
</evidence>
<dbReference type="InterPro" id="IPR012338">
    <property type="entry name" value="Beta-lactam/transpept-like"/>
</dbReference>